<organism evidence="3 4">
    <name type="scientific">Prorocentrum cordatum</name>
    <dbReference type="NCBI Taxonomy" id="2364126"/>
    <lineage>
        <taxon>Eukaryota</taxon>
        <taxon>Sar</taxon>
        <taxon>Alveolata</taxon>
        <taxon>Dinophyceae</taxon>
        <taxon>Prorocentrales</taxon>
        <taxon>Prorocentraceae</taxon>
        <taxon>Prorocentrum</taxon>
    </lineage>
</organism>
<sequence length="236" mass="25404">MARVLKLALTAFALQKACALDLAAETDLEEKDALGHRAYLDWPRPQGVLGRHRWGGQRRGPRSGGSGAEWPRPQGVLGRHRWGGQRWGSRSGGSGAEWPRPQGVLGRHRRGGQRRGSRSGSSGAEWPRPQGVLGRHRWGGQRRGPRSGGPGAEWPRPQGVLGRHRWGGQRGGLGLGHGGARCGRSPQGGPQACARAWFASGASRGCRQHGLRPARRQVVLGSSRQHVPGGAERLHD</sequence>
<evidence type="ECO:0000256" key="2">
    <source>
        <dbReference type="SAM" id="SignalP"/>
    </source>
</evidence>
<keyword evidence="4" id="KW-1185">Reference proteome</keyword>
<comment type="caution">
    <text evidence="3">The sequence shown here is derived from an EMBL/GenBank/DDBJ whole genome shotgun (WGS) entry which is preliminary data.</text>
</comment>
<feature type="signal peptide" evidence="2">
    <location>
        <begin position="1"/>
        <end position="19"/>
    </location>
</feature>
<dbReference type="EMBL" id="CAUYUJ010004206">
    <property type="protein sequence ID" value="CAK0808555.1"/>
    <property type="molecule type" value="Genomic_DNA"/>
</dbReference>
<gene>
    <name evidence="3" type="ORF">PCOR1329_LOCUS14119</name>
</gene>
<name>A0ABN9QTM0_9DINO</name>
<dbReference type="Proteomes" id="UP001189429">
    <property type="component" value="Unassembled WGS sequence"/>
</dbReference>
<feature type="chain" id="PRO_5047243756" evidence="2">
    <location>
        <begin position="20"/>
        <end position="236"/>
    </location>
</feature>
<evidence type="ECO:0000256" key="1">
    <source>
        <dbReference type="SAM" id="MobiDB-lite"/>
    </source>
</evidence>
<accession>A0ABN9QTM0</accession>
<evidence type="ECO:0000313" key="4">
    <source>
        <dbReference type="Proteomes" id="UP001189429"/>
    </source>
</evidence>
<feature type="compositionally biased region" description="Basic residues" evidence="1">
    <location>
        <begin position="50"/>
        <end position="61"/>
    </location>
</feature>
<evidence type="ECO:0000313" key="3">
    <source>
        <dbReference type="EMBL" id="CAK0808555.1"/>
    </source>
</evidence>
<proteinExistence type="predicted"/>
<protein>
    <submittedName>
        <fullName evidence="3">Uncharacterized protein</fullName>
    </submittedName>
</protein>
<reference evidence="3" key="1">
    <citation type="submission" date="2023-10" db="EMBL/GenBank/DDBJ databases">
        <authorList>
            <person name="Chen Y."/>
            <person name="Shah S."/>
            <person name="Dougan E. K."/>
            <person name="Thang M."/>
            <person name="Chan C."/>
        </authorList>
    </citation>
    <scope>NUCLEOTIDE SEQUENCE [LARGE SCALE GENOMIC DNA]</scope>
</reference>
<feature type="region of interest" description="Disordered" evidence="1">
    <location>
        <begin position="49"/>
        <end position="163"/>
    </location>
</feature>
<feature type="compositionally biased region" description="Basic residues" evidence="1">
    <location>
        <begin position="106"/>
        <end position="117"/>
    </location>
</feature>
<feature type="compositionally biased region" description="Basic residues" evidence="1">
    <location>
        <begin position="134"/>
        <end position="145"/>
    </location>
</feature>
<keyword evidence="2" id="KW-0732">Signal</keyword>